<dbReference type="InterPro" id="IPR032823">
    <property type="entry name" value="BCA_ABC_TP_C"/>
</dbReference>
<name>A0ABR8G061_9NOSO</name>
<dbReference type="PROSITE" id="PS00211">
    <property type="entry name" value="ABC_TRANSPORTER_1"/>
    <property type="match status" value="1"/>
</dbReference>
<sequence>MSEINASDKSKFILEANSLTRRFGGLIAVNNVSFKVRQHEIFGLIGPNGAGKTTLFNLITALIPPSEGGLIYQGQEISQLRSHQIAALGIARTFQNIRLFGELSALENVIIARHLHTKSNMITGVLGLPPAPTEENQSKQKALELLELVGLSDHTAEKAKNFAYGDQRRLEIARALALEPQILLLDEPAAGMNPSEKQQLSEFIRSIRDRFNLTIILIEHHVPLVMGLCDRIAVLDFGQLIALGEPSVVRNNPAVIEAYLGNE</sequence>
<dbReference type="Pfam" id="PF12399">
    <property type="entry name" value="BCA_ABC_TP_C"/>
    <property type="match status" value="1"/>
</dbReference>
<keyword evidence="2" id="KW-0547">Nucleotide-binding</keyword>
<dbReference type="SUPFAM" id="SSF52540">
    <property type="entry name" value="P-loop containing nucleoside triphosphate hydrolases"/>
    <property type="match status" value="1"/>
</dbReference>
<keyword evidence="1" id="KW-0813">Transport</keyword>
<dbReference type="Gene3D" id="3.40.50.300">
    <property type="entry name" value="P-loop containing nucleotide triphosphate hydrolases"/>
    <property type="match status" value="1"/>
</dbReference>
<dbReference type="CDD" id="cd03219">
    <property type="entry name" value="ABC_Mj1267_LivG_branched"/>
    <property type="match status" value="1"/>
</dbReference>
<gene>
    <name evidence="5" type="ORF">H6G74_20075</name>
</gene>
<dbReference type="PROSITE" id="PS50893">
    <property type="entry name" value="ABC_TRANSPORTER_2"/>
    <property type="match status" value="1"/>
</dbReference>
<dbReference type="EMBL" id="JACJTB010000029">
    <property type="protein sequence ID" value="MBD2596612.1"/>
    <property type="molecule type" value="Genomic_DNA"/>
</dbReference>
<comment type="caution">
    <text evidence="5">The sequence shown here is derived from an EMBL/GenBank/DDBJ whole genome shotgun (WGS) entry which is preliminary data.</text>
</comment>
<dbReference type="PANTHER" id="PTHR45772">
    <property type="entry name" value="CONSERVED COMPONENT OF ABC TRANSPORTER FOR NATURAL AMINO ACIDS-RELATED"/>
    <property type="match status" value="1"/>
</dbReference>
<keyword evidence="6" id="KW-1185">Reference proteome</keyword>
<evidence type="ECO:0000256" key="3">
    <source>
        <dbReference type="ARBA" id="ARBA00022840"/>
    </source>
</evidence>
<dbReference type="InterPro" id="IPR051120">
    <property type="entry name" value="ABC_AA/LPS_Transport"/>
</dbReference>
<keyword evidence="3 5" id="KW-0067">ATP-binding</keyword>
<feature type="domain" description="ABC transporter" evidence="4">
    <location>
        <begin position="14"/>
        <end position="262"/>
    </location>
</feature>
<dbReference type="Proteomes" id="UP000603457">
    <property type="component" value="Unassembled WGS sequence"/>
</dbReference>
<dbReference type="InterPro" id="IPR017871">
    <property type="entry name" value="ABC_transporter-like_CS"/>
</dbReference>
<evidence type="ECO:0000313" key="6">
    <source>
        <dbReference type="Proteomes" id="UP000603457"/>
    </source>
</evidence>
<evidence type="ECO:0000256" key="2">
    <source>
        <dbReference type="ARBA" id="ARBA00022741"/>
    </source>
</evidence>
<evidence type="ECO:0000259" key="4">
    <source>
        <dbReference type="PROSITE" id="PS50893"/>
    </source>
</evidence>
<dbReference type="InterPro" id="IPR003439">
    <property type="entry name" value="ABC_transporter-like_ATP-bd"/>
</dbReference>
<dbReference type="InterPro" id="IPR027417">
    <property type="entry name" value="P-loop_NTPase"/>
</dbReference>
<reference evidence="5 6" key="1">
    <citation type="journal article" date="2020" name="ISME J.">
        <title>Comparative genomics reveals insights into cyanobacterial evolution and habitat adaptation.</title>
        <authorList>
            <person name="Chen M.Y."/>
            <person name="Teng W.K."/>
            <person name="Zhao L."/>
            <person name="Hu C.X."/>
            <person name="Zhou Y.K."/>
            <person name="Han B.P."/>
            <person name="Song L.R."/>
            <person name="Shu W.S."/>
        </authorList>
    </citation>
    <scope>NUCLEOTIDE SEQUENCE [LARGE SCALE GENOMIC DNA]</scope>
    <source>
        <strain evidence="5 6">FACHB-130</strain>
    </source>
</reference>
<organism evidence="5 6">
    <name type="scientific">Nostoc spongiaeforme FACHB-130</name>
    <dbReference type="NCBI Taxonomy" id="1357510"/>
    <lineage>
        <taxon>Bacteria</taxon>
        <taxon>Bacillati</taxon>
        <taxon>Cyanobacteriota</taxon>
        <taxon>Cyanophyceae</taxon>
        <taxon>Nostocales</taxon>
        <taxon>Nostocaceae</taxon>
        <taxon>Nostoc</taxon>
    </lineage>
</organism>
<dbReference type="PANTHER" id="PTHR45772:SF4">
    <property type="entry name" value="ABC TRANSPORTER ATP-BINDING PROTEIN"/>
    <property type="match status" value="1"/>
</dbReference>
<accession>A0ABR8G061</accession>
<dbReference type="InterPro" id="IPR003593">
    <property type="entry name" value="AAA+_ATPase"/>
</dbReference>
<dbReference type="SMART" id="SM00382">
    <property type="entry name" value="AAA"/>
    <property type="match status" value="1"/>
</dbReference>
<dbReference type="Pfam" id="PF00005">
    <property type="entry name" value="ABC_tran"/>
    <property type="match status" value="1"/>
</dbReference>
<protein>
    <submittedName>
        <fullName evidence="5">ABC transporter ATP-binding protein</fullName>
    </submittedName>
</protein>
<evidence type="ECO:0000313" key="5">
    <source>
        <dbReference type="EMBL" id="MBD2596612.1"/>
    </source>
</evidence>
<dbReference type="RefSeq" id="WP_190969333.1">
    <property type="nucleotide sequence ID" value="NZ_JACJTB010000029.1"/>
</dbReference>
<evidence type="ECO:0000256" key="1">
    <source>
        <dbReference type="ARBA" id="ARBA00022448"/>
    </source>
</evidence>
<proteinExistence type="predicted"/>
<dbReference type="GO" id="GO:0005524">
    <property type="term" value="F:ATP binding"/>
    <property type="evidence" value="ECO:0007669"/>
    <property type="project" value="UniProtKB-KW"/>
</dbReference>